<evidence type="ECO:0000313" key="2">
    <source>
        <dbReference type="EMBL" id="GAH43661.1"/>
    </source>
</evidence>
<name>X1FDD8_9ZZZZ</name>
<comment type="caution">
    <text evidence="2">The sequence shown here is derived from an EMBL/GenBank/DDBJ whole genome shotgun (WGS) entry which is preliminary data.</text>
</comment>
<dbReference type="AlphaFoldDB" id="X1FDD8"/>
<gene>
    <name evidence="2" type="ORF">S03H2_21283</name>
</gene>
<evidence type="ECO:0000256" key="1">
    <source>
        <dbReference type="SAM" id="Coils"/>
    </source>
</evidence>
<proteinExistence type="predicted"/>
<feature type="coiled-coil region" evidence="1">
    <location>
        <begin position="9"/>
        <end position="36"/>
    </location>
</feature>
<dbReference type="EMBL" id="BARU01011309">
    <property type="protein sequence ID" value="GAH43661.1"/>
    <property type="molecule type" value="Genomic_DNA"/>
</dbReference>
<sequence length="38" mass="4307">DAIADIATARRAGINVTDMEKEVQDLRAQIRKLKAVYY</sequence>
<feature type="non-terminal residue" evidence="2">
    <location>
        <position position="1"/>
    </location>
</feature>
<keyword evidence="1" id="KW-0175">Coiled coil</keyword>
<reference evidence="2" key="1">
    <citation type="journal article" date="2014" name="Front. Microbiol.">
        <title>High frequency of phylogenetically diverse reductive dehalogenase-homologous genes in deep subseafloor sedimentary metagenomes.</title>
        <authorList>
            <person name="Kawai M."/>
            <person name="Futagami T."/>
            <person name="Toyoda A."/>
            <person name="Takaki Y."/>
            <person name="Nishi S."/>
            <person name="Hori S."/>
            <person name="Arai W."/>
            <person name="Tsubouchi T."/>
            <person name="Morono Y."/>
            <person name="Uchiyama I."/>
            <person name="Ito T."/>
            <person name="Fujiyama A."/>
            <person name="Inagaki F."/>
            <person name="Takami H."/>
        </authorList>
    </citation>
    <scope>NUCLEOTIDE SEQUENCE</scope>
    <source>
        <strain evidence="2">Expedition CK06-06</strain>
    </source>
</reference>
<protein>
    <submittedName>
        <fullName evidence="2">Uncharacterized protein</fullName>
    </submittedName>
</protein>
<accession>X1FDD8</accession>
<organism evidence="2">
    <name type="scientific">marine sediment metagenome</name>
    <dbReference type="NCBI Taxonomy" id="412755"/>
    <lineage>
        <taxon>unclassified sequences</taxon>
        <taxon>metagenomes</taxon>
        <taxon>ecological metagenomes</taxon>
    </lineage>
</organism>